<evidence type="ECO:0000313" key="3">
    <source>
        <dbReference type="Proteomes" id="UP000515292"/>
    </source>
</evidence>
<feature type="domain" description="NAD-dependent epimerase/dehydratase" evidence="1">
    <location>
        <begin position="5"/>
        <end position="184"/>
    </location>
</feature>
<evidence type="ECO:0000313" key="2">
    <source>
        <dbReference type="EMBL" id="QMW21499.1"/>
    </source>
</evidence>
<proteinExistence type="predicted"/>
<dbReference type="AlphaFoldDB" id="A0A7G5IDQ7"/>
<dbReference type="InterPro" id="IPR051783">
    <property type="entry name" value="NAD(P)-dependent_oxidoreduct"/>
</dbReference>
<dbReference type="InterPro" id="IPR002347">
    <property type="entry name" value="SDR_fam"/>
</dbReference>
<keyword evidence="3" id="KW-1185">Reference proteome</keyword>
<dbReference type="GO" id="GO:0004029">
    <property type="term" value="F:aldehyde dehydrogenase (NAD+) activity"/>
    <property type="evidence" value="ECO:0007669"/>
    <property type="project" value="TreeGrafter"/>
</dbReference>
<reference evidence="2 3" key="1">
    <citation type="submission" date="2020-07" db="EMBL/GenBank/DDBJ databases">
        <title>Complete genome sequence for Sandaracinobacter sp. M6.</title>
        <authorList>
            <person name="Tang Y."/>
            <person name="Liu Q."/>
            <person name="Guo Z."/>
            <person name="Lei P."/>
            <person name="Huang B."/>
        </authorList>
    </citation>
    <scope>NUCLEOTIDE SEQUENCE [LARGE SCALE GENOMIC DNA]</scope>
    <source>
        <strain evidence="2 3">M6</strain>
    </source>
</reference>
<protein>
    <submittedName>
        <fullName evidence="2">NAD(P)-dependent oxidoreductase</fullName>
    </submittedName>
</protein>
<dbReference type="Pfam" id="PF01370">
    <property type="entry name" value="Epimerase"/>
    <property type="match status" value="1"/>
</dbReference>
<dbReference type="InterPro" id="IPR036291">
    <property type="entry name" value="NAD(P)-bd_dom_sf"/>
</dbReference>
<gene>
    <name evidence="2" type="ORF">H3309_08665</name>
</gene>
<name>A0A7G5IDQ7_9SPHN</name>
<dbReference type="PANTHER" id="PTHR48079:SF6">
    <property type="entry name" value="NAD(P)-BINDING DOMAIN-CONTAINING PROTEIN-RELATED"/>
    <property type="match status" value="1"/>
</dbReference>
<dbReference type="SUPFAM" id="SSF51735">
    <property type="entry name" value="NAD(P)-binding Rossmann-fold domains"/>
    <property type="match status" value="1"/>
</dbReference>
<dbReference type="RefSeq" id="WP_182294348.1">
    <property type="nucleotide sequence ID" value="NZ_CP059851.1"/>
</dbReference>
<evidence type="ECO:0000259" key="1">
    <source>
        <dbReference type="Pfam" id="PF01370"/>
    </source>
</evidence>
<accession>A0A7G5IDQ7</accession>
<dbReference type="Gene3D" id="3.40.50.720">
    <property type="entry name" value="NAD(P)-binding Rossmann-like Domain"/>
    <property type="match status" value="1"/>
</dbReference>
<dbReference type="Proteomes" id="UP000515292">
    <property type="component" value="Chromosome"/>
</dbReference>
<sequence>MSLTIAITGGTGFVGSHVLDAARAAGHGLRALTRRPQPARDGVVWVSGLAELCDGVDVLVHIAGVTNARTMAEFEAGNAGLTRAVLAAAARAGVELIVHVSSLAARRPDLSVYGASKAAAEAVVSAGPARWAMLRPPGVYGPRDTEMLALFKAARVGIVPVPDARGSLIHAVDLAQALLRLAEDMAGPALVAGQVFEIDDGAGGHHHRDIARAAGAAQGRQPMVVTVPHWGLRAAAGVATAAARLRGRLPTLSFDRAGYLAHDWCADAAPLRAAVPWTPRFALREGMADTARWYSEAGWL</sequence>
<dbReference type="GO" id="GO:0005737">
    <property type="term" value="C:cytoplasm"/>
    <property type="evidence" value="ECO:0007669"/>
    <property type="project" value="TreeGrafter"/>
</dbReference>
<dbReference type="KEGG" id="sand:H3309_08665"/>
<dbReference type="PANTHER" id="PTHR48079">
    <property type="entry name" value="PROTEIN YEEZ"/>
    <property type="match status" value="1"/>
</dbReference>
<dbReference type="InterPro" id="IPR001509">
    <property type="entry name" value="Epimerase_deHydtase"/>
</dbReference>
<dbReference type="EMBL" id="CP059851">
    <property type="protein sequence ID" value="QMW21499.1"/>
    <property type="molecule type" value="Genomic_DNA"/>
</dbReference>
<dbReference type="PRINTS" id="PR00081">
    <property type="entry name" value="GDHRDH"/>
</dbReference>
<organism evidence="2 3">
    <name type="scientific">Sandaracinobacteroides saxicola</name>
    <dbReference type="NCBI Taxonomy" id="2759707"/>
    <lineage>
        <taxon>Bacteria</taxon>
        <taxon>Pseudomonadati</taxon>
        <taxon>Pseudomonadota</taxon>
        <taxon>Alphaproteobacteria</taxon>
        <taxon>Sphingomonadales</taxon>
        <taxon>Sphingosinicellaceae</taxon>
        <taxon>Sandaracinobacteroides</taxon>
    </lineage>
</organism>